<evidence type="ECO:0000256" key="1">
    <source>
        <dbReference type="SAM" id="Coils"/>
    </source>
</evidence>
<proteinExistence type="predicted"/>
<accession>A0A8I1ECM5</accession>
<dbReference type="EMBL" id="JAEHTE010000002">
    <property type="protein sequence ID" value="MBI6882823.1"/>
    <property type="molecule type" value="Genomic_DNA"/>
</dbReference>
<keyword evidence="1" id="KW-0175">Coiled coil</keyword>
<evidence type="ECO:0000313" key="2">
    <source>
        <dbReference type="EMBL" id="MBI6882823.1"/>
    </source>
</evidence>
<name>A0A8I1ECM5_PSEPU</name>
<evidence type="ECO:0000313" key="3">
    <source>
        <dbReference type="Proteomes" id="UP000637061"/>
    </source>
</evidence>
<organism evidence="2 3">
    <name type="scientific">Pseudomonas putida</name>
    <name type="common">Arthrobacter siderocapsulatus</name>
    <dbReference type="NCBI Taxonomy" id="303"/>
    <lineage>
        <taxon>Bacteria</taxon>
        <taxon>Pseudomonadati</taxon>
        <taxon>Pseudomonadota</taxon>
        <taxon>Gammaproteobacteria</taxon>
        <taxon>Pseudomonadales</taxon>
        <taxon>Pseudomonadaceae</taxon>
        <taxon>Pseudomonas</taxon>
    </lineage>
</organism>
<dbReference type="Proteomes" id="UP000637061">
    <property type="component" value="Unassembled WGS sequence"/>
</dbReference>
<dbReference type="AlphaFoldDB" id="A0A8I1ECM5"/>
<reference evidence="2" key="1">
    <citation type="submission" date="2020-12" db="EMBL/GenBank/DDBJ databases">
        <title>Enhanced detection system for hospital associated transmission using whole genome sequencing surveillance.</title>
        <authorList>
            <person name="Harrison L.H."/>
            <person name="Van Tyne D."/>
            <person name="Marsh J.W."/>
            <person name="Griffith M.P."/>
            <person name="Snyder D.J."/>
            <person name="Cooper V.S."/>
            <person name="Mustapha M."/>
        </authorList>
    </citation>
    <scope>NUCLEOTIDE SEQUENCE</scope>
    <source>
        <strain evidence="2">PSB00042</strain>
    </source>
</reference>
<feature type="coiled-coil region" evidence="1">
    <location>
        <begin position="456"/>
        <end position="511"/>
    </location>
</feature>
<sequence length="686" mass="77630">MEIEIEIAASINTENPGLRLPDRMFTPSSSKIWTMIYGNRKRLKSVADTLVRFRPIQSLSRTQARAIQPEILIGGLFQSLESRSALFREHIEEFSREDWSELILSVHHRVVKKRQGPRHESIGLKLDKYDIRFGHGEYYDDELFKAICHYTDEAFYKELSSDDKDLADFVVNASLCEINDLTLMIDFLDKFPWLKAKNKGFYQAAVGLHKREMELEASKTPEEFVLEGVAEIRRVTKIDPDFNIPTLVNIAKSVNSILSHERLGVLPNLSKRLYEDQTQLIEYVQNCMSNAMSLQAIKSLPVWDECKALIAKLGGDTLAVSSADSESLSALETYCNKRRQTAEDICSFPDRFEEVLSEFNRLRGEVADEATKDVSDVDVLLQKTEALKKASVEAAATGEGAGQSLLETLKTLAELKSTMEALTSHTRLAIGQDQPLLIGQDSNATDSDSDVIAQRMVELEERLAKSDSLASNLQSDLAKATDKNVTLEEKRAILEEEVKQLRKDNHELRQRLEFEPQKQITLGLSQDLNHEILMALVTQERKVTPEEILHFYQALAPDRLVVLPSAYESAARAADFSQPYRLSLAIWRLIYDYLDDISSGIPDAEARKIFGTSGYSAKESEGVTQNARLRAMREFKYQGKEVLFLQHLSLGRNYGTSKSIRVYFKIIEGKVVIAHCGMHMECMQTN</sequence>
<protein>
    <submittedName>
        <fullName evidence="2">Uncharacterized protein</fullName>
    </submittedName>
</protein>
<comment type="caution">
    <text evidence="2">The sequence shown here is derived from an EMBL/GenBank/DDBJ whole genome shotgun (WGS) entry which is preliminary data.</text>
</comment>
<gene>
    <name evidence="2" type="ORF">JEU22_02770</name>
</gene>
<dbReference type="RefSeq" id="WP_198746447.1">
    <property type="nucleotide sequence ID" value="NZ_JAEHTE010000002.1"/>
</dbReference>